<evidence type="ECO:0000313" key="8">
    <source>
        <dbReference type="EMBL" id="KAG0488621.1"/>
    </source>
</evidence>
<dbReference type="InterPro" id="IPR051140">
    <property type="entry name" value="GATA_TF"/>
</dbReference>
<dbReference type="PANTHER" id="PTHR45658">
    <property type="entry name" value="GATA TRANSCRIPTION FACTOR"/>
    <property type="match status" value="1"/>
</dbReference>
<keyword evidence="2" id="KW-0479">Metal-binding</keyword>
<keyword evidence="3 6" id="KW-0863">Zinc-finger</keyword>
<evidence type="ECO:0000256" key="1">
    <source>
        <dbReference type="ARBA" id="ARBA00005694"/>
    </source>
</evidence>
<feature type="domain" description="GATA-type" evidence="7">
    <location>
        <begin position="232"/>
        <end position="268"/>
    </location>
</feature>
<dbReference type="GO" id="GO:0006355">
    <property type="term" value="P:regulation of DNA-templated transcription"/>
    <property type="evidence" value="ECO:0007669"/>
    <property type="project" value="InterPro"/>
</dbReference>
<evidence type="ECO:0000256" key="6">
    <source>
        <dbReference type="PROSITE-ProRule" id="PRU00094"/>
    </source>
</evidence>
<name>A0A835VA28_VANPL</name>
<dbReference type="SMART" id="SM00401">
    <property type="entry name" value="ZnF_GATA"/>
    <property type="match status" value="1"/>
</dbReference>
<reference evidence="8 9" key="1">
    <citation type="journal article" date="2020" name="Nat. Food">
        <title>A phased Vanilla planifolia genome enables genetic improvement of flavour and production.</title>
        <authorList>
            <person name="Hasing T."/>
            <person name="Tang H."/>
            <person name="Brym M."/>
            <person name="Khazi F."/>
            <person name="Huang T."/>
            <person name="Chambers A.H."/>
        </authorList>
    </citation>
    <scope>NUCLEOTIDE SEQUENCE [LARGE SCALE GENOMIC DNA]</scope>
    <source>
        <tissue evidence="8">Leaf</tissue>
    </source>
</reference>
<dbReference type="Gene3D" id="3.30.50.10">
    <property type="entry name" value="Erythroid Transcription Factor GATA-1, subunit A"/>
    <property type="match status" value="1"/>
</dbReference>
<proteinExistence type="inferred from homology"/>
<comment type="caution">
    <text evidence="8">The sequence shown here is derived from an EMBL/GenBank/DDBJ whole genome shotgun (WGS) entry which is preliminary data.</text>
</comment>
<dbReference type="CDD" id="cd00202">
    <property type="entry name" value="ZnF_GATA"/>
    <property type="match status" value="1"/>
</dbReference>
<dbReference type="PROSITE" id="PS00344">
    <property type="entry name" value="GATA_ZN_FINGER_1"/>
    <property type="match status" value="1"/>
</dbReference>
<keyword evidence="4" id="KW-0862">Zinc</keyword>
<comment type="similarity">
    <text evidence="1">Belongs to the type IV zinc-finger family. Class A subfamily.</text>
</comment>
<evidence type="ECO:0000313" key="9">
    <source>
        <dbReference type="Proteomes" id="UP000636800"/>
    </source>
</evidence>
<sequence length="347" mass="37652">MIHISKPIRSTAGSSFDAERTLVRACVSGYDWSSVHETFPSAGGGGDSGAVMASEWEKQFLMGMGIEGKVSQGAPTGFTAAAPSYLYGLPTADTLRVDDLLDFTNHELFPASSSSSSSLAPEAQFLPQPEFFSSSAAASSRGIVVDGASSNSGYHFARQSSFTDDILIPNEEVAELEWLSKRRCIGMVATGAVIFDHILFLFFRFPNPEREDGQRIEWGNRKKQGGAEAGTDGSVRRCTHCASEKTPQWRTGPLGPKTLCNACGVRFKSGRLVPEYRPAASPTFVLTQHSNSHRKVMELRRQKEMLILRHHENAATSASFPAAGVASSPFSSDAGRPEMLFHDYEVC</sequence>
<gene>
    <name evidence="8" type="ORF">HPP92_007432</name>
</gene>
<evidence type="ECO:0000256" key="5">
    <source>
        <dbReference type="ARBA" id="ARBA00023159"/>
    </source>
</evidence>
<dbReference type="PROSITE" id="PS50114">
    <property type="entry name" value="GATA_ZN_FINGER_2"/>
    <property type="match status" value="1"/>
</dbReference>
<dbReference type="SUPFAM" id="SSF57716">
    <property type="entry name" value="Glucocorticoid receptor-like (DNA-binding domain)"/>
    <property type="match status" value="1"/>
</dbReference>
<dbReference type="Proteomes" id="UP000636800">
    <property type="component" value="Chromosome 3"/>
</dbReference>
<accession>A0A835VA28</accession>
<dbReference type="GO" id="GO:0008270">
    <property type="term" value="F:zinc ion binding"/>
    <property type="evidence" value="ECO:0007669"/>
    <property type="project" value="UniProtKB-KW"/>
</dbReference>
<dbReference type="AlphaFoldDB" id="A0A835VA28"/>
<keyword evidence="5" id="KW-0010">Activator</keyword>
<dbReference type="GO" id="GO:0005634">
    <property type="term" value="C:nucleus"/>
    <property type="evidence" value="ECO:0007669"/>
    <property type="project" value="TreeGrafter"/>
</dbReference>
<dbReference type="Pfam" id="PF00320">
    <property type="entry name" value="GATA"/>
    <property type="match status" value="1"/>
</dbReference>
<evidence type="ECO:0000259" key="7">
    <source>
        <dbReference type="PROSITE" id="PS50114"/>
    </source>
</evidence>
<dbReference type="EMBL" id="JADCNL010000003">
    <property type="protein sequence ID" value="KAG0488621.1"/>
    <property type="molecule type" value="Genomic_DNA"/>
</dbReference>
<evidence type="ECO:0000256" key="3">
    <source>
        <dbReference type="ARBA" id="ARBA00022771"/>
    </source>
</evidence>
<dbReference type="InterPro" id="IPR013088">
    <property type="entry name" value="Znf_NHR/GATA"/>
</dbReference>
<keyword evidence="9" id="KW-1185">Reference proteome</keyword>
<dbReference type="GO" id="GO:0030154">
    <property type="term" value="P:cell differentiation"/>
    <property type="evidence" value="ECO:0007669"/>
    <property type="project" value="TreeGrafter"/>
</dbReference>
<organism evidence="8 9">
    <name type="scientific">Vanilla planifolia</name>
    <name type="common">Vanilla</name>
    <dbReference type="NCBI Taxonomy" id="51239"/>
    <lineage>
        <taxon>Eukaryota</taxon>
        <taxon>Viridiplantae</taxon>
        <taxon>Streptophyta</taxon>
        <taxon>Embryophyta</taxon>
        <taxon>Tracheophyta</taxon>
        <taxon>Spermatophyta</taxon>
        <taxon>Magnoliopsida</taxon>
        <taxon>Liliopsida</taxon>
        <taxon>Asparagales</taxon>
        <taxon>Orchidaceae</taxon>
        <taxon>Vanilloideae</taxon>
        <taxon>Vanilleae</taxon>
        <taxon>Vanilla</taxon>
    </lineage>
</organism>
<evidence type="ECO:0000256" key="2">
    <source>
        <dbReference type="ARBA" id="ARBA00022723"/>
    </source>
</evidence>
<dbReference type="FunFam" id="3.30.50.10:FF:000018">
    <property type="entry name" value="GATA transcription factor"/>
    <property type="match status" value="1"/>
</dbReference>
<protein>
    <recommendedName>
        <fullName evidence="7">GATA-type domain-containing protein</fullName>
    </recommendedName>
</protein>
<dbReference type="PANTHER" id="PTHR45658:SF46">
    <property type="entry name" value="GATA TRANSCRIPTION FACTOR 4"/>
    <property type="match status" value="1"/>
</dbReference>
<evidence type="ECO:0000256" key="4">
    <source>
        <dbReference type="ARBA" id="ARBA00022833"/>
    </source>
</evidence>
<dbReference type="InterPro" id="IPR000679">
    <property type="entry name" value="Znf_GATA"/>
</dbReference>
<dbReference type="GO" id="GO:0043565">
    <property type="term" value="F:sequence-specific DNA binding"/>
    <property type="evidence" value="ECO:0007669"/>
    <property type="project" value="InterPro"/>
</dbReference>